<dbReference type="Proteomes" id="UP001069145">
    <property type="component" value="Unassembled WGS sequence"/>
</dbReference>
<dbReference type="PANTHER" id="PTHR30614">
    <property type="entry name" value="MEMBRANE COMPONENT OF AMINO ACID ABC TRANSPORTER"/>
    <property type="match status" value="1"/>
</dbReference>
<accession>A0A109RFZ2</accession>
<protein>
    <submittedName>
        <fullName evidence="11">Amino acid ABC transporter permease</fullName>
    </submittedName>
</protein>
<gene>
    <name evidence="11" type="ORF">I6G68_03795</name>
    <name evidence="10" type="ORF">ODY43_07605</name>
</gene>
<reference evidence="11 12" key="1">
    <citation type="submission" date="2020-12" db="EMBL/GenBank/DDBJ databases">
        <title>FDA dAtabase for Regulatory Grade micrObial Sequences (FDA-ARGOS): Supporting development and validation of Infectious Disease Dx tests.</title>
        <authorList>
            <person name="Sproer C."/>
            <person name="Gronow S."/>
            <person name="Severitt S."/>
            <person name="Schroder I."/>
            <person name="Tallon L."/>
            <person name="Sadzewicz L."/>
            <person name="Zhao X."/>
            <person name="Boylan J."/>
            <person name="Ott S."/>
            <person name="Bowen H."/>
            <person name="Vavikolanu K."/>
            <person name="Mehta A."/>
            <person name="Aluvathingal J."/>
            <person name="Nadendla S."/>
            <person name="Lowell S."/>
            <person name="Myers T."/>
            <person name="Yan Y."/>
            <person name="Sichtig H."/>
        </authorList>
    </citation>
    <scope>NUCLEOTIDE SEQUENCE [LARGE SCALE GENOMIC DNA]</scope>
    <source>
        <strain evidence="11 12">FDAARGOS_911</strain>
    </source>
</reference>
<dbReference type="PANTHER" id="PTHR30614:SF0">
    <property type="entry name" value="L-CYSTINE TRANSPORT SYSTEM PERMEASE PROTEIN TCYL"/>
    <property type="match status" value="1"/>
</dbReference>
<organism evidence="11 12">
    <name type="scientific">Aerococcus urinae</name>
    <dbReference type="NCBI Taxonomy" id="1376"/>
    <lineage>
        <taxon>Bacteria</taxon>
        <taxon>Bacillati</taxon>
        <taxon>Bacillota</taxon>
        <taxon>Bacilli</taxon>
        <taxon>Lactobacillales</taxon>
        <taxon>Aerococcaceae</taxon>
        <taxon>Aerococcus</taxon>
    </lineage>
</organism>
<dbReference type="Gene3D" id="1.10.3720.10">
    <property type="entry name" value="MetI-like"/>
    <property type="match status" value="1"/>
</dbReference>
<evidence type="ECO:0000313" key="10">
    <source>
        <dbReference type="EMBL" id="MCY3053852.1"/>
    </source>
</evidence>
<dbReference type="GO" id="GO:0022857">
    <property type="term" value="F:transmembrane transporter activity"/>
    <property type="evidence" value="ECO:0007669"/>
    <property type="project" value="InterPro"/>
</dbReference>
<comment type="subcellular location">
    <subcellularLocation>
        <location evidence="1 8">Cell membrane</location>
        <topology evidence="1 8">Multi-pass membrane protein</topology>
    </subcellularLocation>
</comment>
<dbReference type="GO" id="GO:0006865">
    <property type="term" value="P:amino acid transport"/>
    <property type="evidence" value="ECO:0007669"/>
    <property type="project" value="UniProtKB-KW"/>
</dbReference>
<feature type="transmembrane region" description="Helical" evidence="8">
    <location>
        <begin position="96"/>
        <end position="119"/>
    </location>
</feature>
<dbReference type="Pfam" id="PF00528">
    <property type="entry name" value="BPD_transp_1"/>
    <property type="match status" value="1"/>
</dbReference>
<feature type="transmembrane region" description="Helical" evidence="8">
    <location>
        <begin position="195"/>
        <end position="217"/>
    </location>
</feature>
<evidence type="ECO:0000256" key="7">
    <source>
        <dbReference type="ARBA" id="ARBA00023136"/>
    </source>
</evidence>
<keyword evidence="13" id="KW-1185">Reference proteome</keyword>
<keyword evidence="2 8" id="KW-0813">Transport</keyword>
<evidence type="ECO:0000313" key="11">
    <source>
        <dbReference type="EMBL" id="QPS02190.1"/>
    </source>
</evidence>
<dbReference type="InterPro" id="IPR000515">
    <property type="entry name" value="MetI-like"/>
</dbReference>
<feature type="transmembrane region" description="Helical" evidence="8">
    <location>
        <begin position="53"/>
        <end position="76"/>
    </location>
</feature>
<dbReference type="NCBIfam" id="TIGR01726">
    <property type="entry name" value="HEQRo_perm_3TM"/>
    <property type="match status" value="1"/>
</dbReference>
<dbReference type="RefSeq" id="WP_060778570.1">
    <property type="nucleotide sequence ID" value="NZ_CAJHLF010000007.1"/>
</dbReference>
<dbReference type="OrthoDB" id="9805999at2"/>
<dbReference type="AlphaFoldDB" id="A0A109RFZ2"/>
<evidence type="ECO:0000256" key="5">
    <source>
        <dbReference type="ARBA" id="ARBA00022970"/>
    </source>
</evidence>
<dbReference type="PROSITE" id="PS50928">
    <property type="entry name" value="ABC_TM1"/>
    <property type="match status" value="1"/>
</dbReference>
<keyword evidence="4 8" id="KW-0812">Transmembrane</keyword>
<evidence type="ECO:0000313" key="13">
    <source>
        <dbReference type="Proteomes" id="UP001069145"/>
    </source>
</evidence>
<dbReference type="InterPro" id="IPR043429">
    <property type="entry name" value="ArtM/GltK/GlnP/TcyL/YhdX-like"/>
</dbReference>
<dbReference type="InterPro" id="IPR035906">
    <property type="entry name" value="MetI-like_sf"/>
</dbReference>
<feature type="domain" description="ABC transmembrane type-1" evidence="9">
    <location>
        <begin position="13"/>
        <end position="214"/>
    </location>
</feature>
<evidence type="ECO:0000256" key="4">
    <source>
        <dbReference type="ARBA" id="ARBA00022692"/>
    </source>
</evidence>
<proteinExistence type="inferred from homology"/>
<dbReference type="EMBL" id="JAOTML010000009">
    <property type="protein sequence ID" value="MCY3053852.1"/>
    <property type="molecule type" value="Genomic_DNA"/>
</dbReference>
<sequence length="229" mass="25403">MDFGFIINILPALLKTLPLTLFVFVVALVGSLLLAVIVASLQVKKIPIVDPLLRIYTSFMRSTPGIIHLFVAYYGIPFVLRPFHISLGTNSQVTAAIIALVAYNGAFMAEIIRPAYLAVGQDQKEAALSLGMTASQRNWRIIFPQIIPIALPSLTTAVIDLLKDTSLLFLIGLVDLMGQAEIIIANNYGLYQVEVYFAIALIYWAMSSLLILISKLVENRYAMIWRKED</sequence>
<dbReference type="KEGG" id="aun:AWM73_06240"/>
<dbReference type="GO" id="GO:0043190">
    <property type="term" value="C:ATP-binding cassette (ABC) transporter complex"/>
    <property type="evidence" value="ECO:0007669"/>
    <property type="project" value="InterPro"/>
</dbReference>
<evidence type="ECO:0000256" key="1">
    <source>
        <dbReference type="ARBA" id="ARBA00004651"/>
    </source>
</evidence>
<evidence type="ECO:0000256" key="8">
    <source>
        <dbReference type="RuleBase" id="RU363032"/>
    </source>
</evidence>
<evidence type="ECO:0000256" key="6">
    <source>
        <dbReference type="ARBA" id="ARBA00022989"/>
    </source>
</evidence>
<keyword evidence="6 8" id="KW-1133">Transmembrane helix</keyword>
<dbReference type="InterPro" id="IPR010065">
    <property type="entry name" value="AA_ABC_transptr_permease_3TM"/>
</dbReference>
<dbReference type="CDD" id="cd06261">
    <property type="entry name" value="TM_PBP2"/>
    <property type="match status" value="1"/>
</dbReference>
<dbReference type="SUPFAM" id="SSF161098">
    <property type="entry name" value="MetI-like"/>
    <property type="match status" value="1"/>
</dbReference>
<keyword evidence="7 8" id="KW-0472">Membrane</keyword>
<evidence type="ECO:0000313" key="12">
    <source>
        <dbReference type="Proteomes" id="UP000594771"/>
    </source>
</evidence>
<keyword evidence="5" id="KW-0029">Amino-acid transport</keyword>
<evidence type="ECO:0000256" key="3">
    <source>
        <dbReference type="ARBA" id="ARBA00022475"/>
    </source>
</evidence>
<dbReference type="EMBL" id="CP065662">
    <property type="protein sequence ID" value="QPS02190.1"/>
    <property type="molecule type" value="Genomic_DNA"/>
</dbReference>
<reference evidence="10" key="2">
    <citation type="submission" date="2022-09" db="EMBL/GenBank/DDBJ databases">
        <title>Aerococcus urinae taxonomy study.</title>
        <authorList>
            <person name="Christensen J."/>
            <person name="Senneby E."/>
        </authorList>
    </citation>
    <scope>NUCLEOTIDE SEQUENCE</scope>
    <source>
        <strain evidence="10">NLD-066-U95</strain>
    </source>
</reference>
<feature type="transmembrane region" description="Helical" evidence="8">
    <location>
        <begin position="139"/>
        <end position="159"/>
    </location>
</feature>
<evidence type="ECO:0000256" key="2">
    <source>
        <dbReference type="ARBA" id="ARBA00022448"/>
    </source>
</evidence>
<name>A0A109RFZ2_9LACT</name>
<dbReference type="GeneID" id="35767779"/>
<feature type="transmembrane region" description="Helical" evidence="8">
    <location>
        <begin position="20"/>
        <end position="41"/>
    </location>
</feature>
<keyword evidence="3" id="KW-1003">Cell membrane</keyword>
<comment type="similarity">
    <text evidence="8">Belongs to the binding-protein-dependent transport system permease family.</text>
</comment>
<evidence type="ECO:0000259" key="9">
    <source>
        <dbReference type="PROSITE" id="PS50928"/>
    </source>
</evidence>
<dbReference type="Proteomes" id="UP000594771">
    <property type="component" value="Chromosome"/>
</dbReference>